<dbReference type="SUPFAM" id="SSF158446">
    <property type="entry name" value="IVS-encoded protein-like"/>
    <property type="match status" value="1"/>
</dbReference>
<gene>
    <name evidence="1" type="ORF">GCM10022271_12220</name>
</gene>
<dbReference type="Pfam" id="PF05635">
    <property type="entry name" value="23S_rRNA_IVP"/>
    <property type="match status" value="1"/>
</dbReference>
<proteinExistence type="predicted"/>
<dbReference type="Proteomes" id="UP001501456">
    <property type="component" value="Unassembled WGS sequence"/>
</dbReference>
<protein>
    <recommendedName>
        <fullName evidence="3">Four helix bundle protein</fullName>
    </recommendedName>
</protein>
<dbReference type="InterPro" id="IPR012657">
    <property type="entry name" value="23S_rRNA-intervening_sequence"/>
</dbReference>
<evidence type="ECO:0000313" key="1">
    <source>
        <dbReference type="EMBL" id="GAA3781473.1"/>
    </source>
</evidence>
<accession>A0ABP7H436</accession>
<dbReference type="InterPro" id="IPR036583">
    <property type="entry name" value="23S_rRNA_IVS_sf"/>
</dbReference>
<dbReference type="EMBL" id="BAABBI010000001">
    <property type="protein sequence ID" value="GAA3781473.1"/>
    <property type="molecule type" value="Genomic_DNA"/>
</dbReference>
<organism evidence="1 2">
    <name type="scientific">Corallibacter vietnamensis</name>
    <dbReference type="NCBI Taxonomy" id="904130"/>
    <lineage>
        <taxon>Bacteria</taxon>
        <taxon>Pseudomonadati</taxon>
        <taxon>Bacteroidota</taxon>
        <taxon>Flavobacteriia</taxon>
        <taxon>Flavobacteriales</taxon>
        <taxon>Flavobacteriaceae</taxon>
        <taxon>Corallibacter</taxon>
    </lineage>
</organism>
<evidence type="ECO:0008006" key="3">
    <source>
        <dbReference type="Google" id="ProtNLM"/>
    </source>
</evidence>
<sequence length="116" mass="13554">MFFMKKYDLDSRLEDFAASIILFYDKKPFSYSADYLAKQLIRSSCSSALNFGEYLGAASDKDKANKLRITLKELRECLRNINIQIKANIFSIEELEPLQKENDELIRIVVTILKRY</sequence>
<comment type="caution">
    <text evidence="1">The sequence shown here is derived from an EMBL/GenBank/DDBJ whole genome shotgun (WGS) entry which is preliminary data.</text>
</comment>
<dbReference type="Gene3D" id="1.20.1440.60">
    <property type="entry name" value="23S rRNA-intervening sequence"/>
    <property type="match status" value="1"/>
</dbReference>
<reference evidence="2" key="1">
    <citation type="journal article" date="2019" name="Int. J. Syst. Evol. Microbiol.">
        <title>The Global Catalogue of Microorganisms (GCM) 10K type strain sequencing project: providing services to taxonomists for standard genome sequencing and annotation.</title>
        <authorList>
            <consortium name="The Broad Institute Genomics Platform"/>
            <consortium name="The Broad Institute Genome Sequencing Center for Infectious Disease"/>
            <person name="Wu L."/>
            <person name="Ma J."/>
        </authorList>
    </citation>
    <scope>NUCLEOTIDE SEQUENCE [LARGE SCALE GENOMIC DNA]</scope>
    <source>
        <strain evidence="2">JCM 17525</strain>
    </source>
</reference>
<evidence type="ECO:0000313" key="2">
    <source>
        <dbReference type="Proteomes" id="UP001501456"/>
    </source>
</evidence>
<keyword evidence="2" id="KW-1185">Reference proteome</keyword>
<dbReference type="NCBIfam" id="TIGR02436">
    <property type="entry name" value="four helix bundle protein"/>
    <property type="match status" value="1"/>
</dbReference>
<name>A0ABP7H436_9FLAO</name>